<dbReference type="EMBL" id="JFFR01000020">
    <property type="protein sequence ID" value="KDN28400.1"/>
    <property type="molecule type" value="Genomic_DNA"/>
</dbReference>
<dbReference type="Proteomes" id="UP000027219">
    <property type="component" value="Unassembled WGS sequence"/>
</dbReference>
<dbReference type="STRING" id="212667.VFDL14_23720"/>
<evidence type="ECO:0000313" key="2">
    <source>
        <dbReference type="Proteomes" id="UP000027219"/>
    </source>
</evidence>
<protein>
    <submittedName>
        <fullName evidence="1">Uncharacterized protein</fullName>
    </submittedName>
</protein>
<accession>A0A066UMU1</accession>
<name>A0A066UMU1_9VIBR</name>
<proteinExistence type="predicted"/>
<dbReference type="OrthoDB" id="5886944at2"/>
<evidence type="ECO:0000313" key="1">
    <source>
        <dbReference type="EMBL" id="KDN28400.1"/>
    </source>
</evidence>
<dbReference type="AlphaFoldDB" id="A0A066UMU1"/>
<organism evidence="1 2">
    <name type="scientific">Vibrio fortis</name>
    <dbReference type="NCBI Taxonomy" id="212667"/>
    <lineage>
        <taxon>Bacteria</taxon>
        <taxon>Pseudomonadati</taxon>
        <taxon>Pseudomonadota</taxon>
        <taxon>Gammaproteobacteria</taxon>
        <taxon>Vibrionales</taxon>
        <taxon>Vibrionaceae</taxon>
        <taxon>Vibrio</taxon>
    </lineage>
</organism>
<keyword evidence="2" id="KW-1185">Reference proteome</keyword>
<sequence>MSDISLDILDAIGTKLGFSRKELRNSENLSAIIELCLGTFLDGSFEGKASRKEALYLMQIHNIVKFKEQQGFNDKAISNFLEDSGYETPFIAKRVVSTQKHRLRMVEKWSEVLIVRLKKESYIKKQIQLIGECHRPKRVIRKKPHVRRESEVFREEDFSE</sequence>
<reference evidence="1 2" key="1">
    <citation type="submission" date="2014-02" db="EMBL/GenBank/DDBJ databases">
        <title>Vibrio fortis Dalian14 Genome Sequencing.</title>
        <authorList>
            <person name="Wang Y."/>
            <person name="Song L."/>
            <person name="Liu G."/>
            <person name="Ding J."/>
        </authorList>
    </citation>
    <scope>NUCLEOTIDE SEQUENCE [LARGE SCALE GENOMIC DNA]</scope>
    <source>
        <strain evidence="1 2">Dalian14</strain>
    </source>
</reference>
<gene>
    <name evidence="1" type="ORF">VFDL14_23720</name>
</gene>
<comment type="caution">
    <text evidence="1">The sequence shown here is derived from an EMBL/GenBank/DDBJ whole genome shotgun (WGS) entry which is preliminary data.</text>
</comment>